<evidence type="ECO:0000256" key="3">
    <source>
        <dbReference type="ARBA" id="ARBA00023235"/>
    </source>
</evidence>
<dbReference type="InterPro" id="IPR020103">
    <property type="entry name" value="PsdUridine_synth_cat_dom_sf"/>
</dbReference>
<dbReference type="PANTHER" id="PTHR11142">
    <property type="entry name" value="PSEUDOURIDYLATE SYNTHASE"/>
    <property type="match status" value="1"/>
</dbReference>
<dbReference type="HAMAP" id="MF_00171">
    <property type="entry name" value="TruA"/>
    <property type="match status" value="1"/>
</dbReference>
<dbReference type="Gene3D" id="3.30.70.580">
    <property type="entry name" value="Pseudouridine synthase I, catalytic domain, N-terminal subdomain"/>
    <property type="match status" value="1"/>
</dbReference>
<comment type="caution">
    <text evidence="4">Lacks conserved residue(s) required for the propagation of feature annotation.</text>
</comment>
<dbReference type="SUPFAM" id="SSF55120">
    <property type="entry name" value="Pseudouridine synthase"/>
    <property type="match status" value="1"/>
</dbReference>
<keyword evidence="2 4" id="KW-0819">tRNA processing</keyword>
<evidence type="ECO:0000313" key="10">
    <source>
        <dbReference type="Proteomes" id="UP000479293"/>
    </source>
</evidence>
<keyword evidence="10" id="KW-1185">Reference proteome</keyword>
<protein>
    <recommendedName>
        <fullName evidence="4">tRNA pseudouridine synthase A</fullName>
        <ecNumber evidence="4">5.4.99.12</ecNumber>
    </recommendedName>
    <alternativeName>
        <fullName evidence="4">tRNA pseudouridine(38-40) synthase</fullName>
    </alternativeName>
    <alternativeName>
        <fullName evidence="4">tRNA pseudouridylate synthase I</fullName>
    </alternativeName>
    <alternativeName>
        <fullName evidence="4">tRNA-uridine isomerase I</fullName>
    </alternativeName>
</protein>
<comment type="catalytic activity">
    <reaction evidence="4 7">
        <text>uridine(38/39/40) in tRNA = pseudouridine(38/39/40) in tRNA</text>
        <dbReference type="Rhea" id="RHEA:22376"/>
        <dbReference type="Rhea" id="RHEA-COMP:10085"/>
        <dbReference type="Rhea" id="RHEA-COMP:10087"/>
        <dbReference type="ChEBI" id="CHEBI:65314"/>
        <dbReference type="ChEBI" id="CHEBI:65315"/>
        <dbReference type="EC" id="5.4.99.12"/>
    </reaction>
</comment>
<dbReference type="Pfam" id="PF01416">
    <property type="entry name" value="PseudoU_synth_1"/>
    <property type="match status" value="2"/>
</dbReference>
<dbReference type="PIRSF" id="PIRSF001430">
    <property type="entry name" value="tRNA_psdUrid_synth"/>
    <property type="match status" value="1"/>
</dbReference>
<comment type="function">
    <text evidence="4">Formation of pseudouridine at positions 38, 39 and 40 in the anticodon stem and loop of transfer RNAs.</text>
</comment>
<dbReference type="AlphaFoldDB" id="A0A7C9BAX9"/>
<evidence type="ECO:0000256" key="2">
    <source>
        <dbReference type="ARBA" id="ARBA00022694"/>
    </source>
</evidence>
<evidence type="ECO:0000256" key="4">
    <source>
        <dbReference type="HAMAP-Rule" id="MF_00171"/>
    </source>
</evidence>
<dbReference type="Gene3D" id="3.30.70.660">
    <property type="entry name" value="Pseudouridine synthase I, catalytic domain, C-terminal subdomain"/>
    <property type="match status" value="1"/>
</dbReference>
<keyword evidence="3 4" id="KW-0413">Isomerase</keyword>
<feature type="binding site" evidence="4 6">
    <location>
        <position position="110"/>
    </location>
    <ligand>
        <name>substrate</name>
    </ligand>
</feature>
<reference evidence="9 10" key="1">
    <citation type="submission" date="2019-10" db="EMBL/GenBank/DDBJ databases">
        <title>Draft Genome Sequence of Cytophagaceae sp. SJW1-29.</title>
        <authorList>
            <person name="Choi A."/>
        </authorList>
    </citation>
    <scope>NUCLEOTIDE SEQUENCE [LARGE SCALE GENOMIC DNA]</scope>
    <source>
        <strain evidence="9 10">SJW1-29</strain>
    </source>
</reference>
<evidence type="ECO:0000256" key="7">
    <source>
        <dbReference type="RuleBase" id="RU003792"/>
    </source>
</evidence>
<comment type="caution">
    <text evidence="9">The sequence shown here is derived from an EMBL/GenBank/DDBJ whole genome shotgun (WGS) entry which is preliminary data.</text>
</comment>
<feature type="domain" description="Pseudouridine synthase I TruA alpha/beta" evidence="8">
    <location>
        <begin position="149"/>
        <end position="243"/>
    </location>
</feature>
<comment type="similarity">
    <text evidence="1 4 7">Belongs to the tRNA pseudouridine synthase TruA family.</text>
</comment>
<evidence type="ECO:0000259" key="8">
    <source>
        <dbReference type="Pfam" id="PF01416"/>
    </source>
</evidence>
<dbReference type="RefSeq" id="WP_152757898.1">
    <property type="nucleotide sequence ID" value="NZ_WHLY01000002.1"/>
</dbReference>
<comment type="subunit">
    <text evidence="4">Homodimer.</text>
</comment>
<dbReference type="EMBL" id="WHLY01000002">
    <property type="protein sequence ID" value="MPR32996.1"/>
    <property type="molecule type" value="Genomic_DNA"/>
</dbReference>
<evidence type="ECO:0000256" key="1">
    <source>
        <dbReference type="ARBA" id="ARBA00009375"/>
    </source>
</evidence>
<dbReference type="GO" id="GO:0160147">
    <property type="term" value="F:tRNA pseudouridine(38-40) synthase activity"/>
    <property type="evidence" value="ECO:0007669"/>
    <property type="project" value="UniProtKB-EC"/>
</dbReference>
<feature type="domain" description="Pseudouridine synthase I TruA alpha/beta" evidence="8">
    <location>
        <begin position="8"/>
        <end position="103"/>
    </location>
</feature>
<evidence type="ECO:0000256" key="5">
    <source>
        <dbReference type="PIRSR" id="PIRSR001430-1"/>
    </source>
</evidence>
<dbReference type="Proteomes" id="UP000479293">
    <property type="component" value="Unassembled WGS sequence"/>
</dbReference>
<organism evidence="9 10">
    <name type="scientific">Salmonirosea aquatica</name>
    <dbReference type="NCBI Taxonomy" id="2654236"/>
    <lineage>
        <taxon>Bacteria</taxon>
        <taxon>Pseudomonadati</taxon>
        <taxon>Bacteroidota</taxon>
        <taxon>Cytophagia</taxon>
        <taxon>Cytophagales</taxon>
        <taxon>Spirosomataceae</taxon>
        <taxon>Salmonirosea</taxon>
    </lineage>
</organism>
<evidence type="ECO:0000256" key="6">
    <source>
        <dbReference type="PIRSR" id="PIRSR001430-2"/>
    </source>
</evidence>
<accession>A0A7C9BAX9</accession>
<dbReference type="EC" id="5.4.99.12" evidence="4"/>
<gene>
    <name evidence="4 9" type="primary">truA</name>
    <name evidence="9" type="ORF">GBK04_06390</name>
</gene>
<dbReference type="NCBIfam" id="TIGR00071">
    <property type="entry name" value="hisT_truA"/>
    <property type="match status" value="1"/>
</dbReference>
<dbReference type="FunFam" id="3.30.70.580:FF:000001">
    <property type="entry name" value="tRNA pseudouridine synthase A"/>
    <property type="match status" value="1"/>
</dbReference>
<dbReference type="InterPro" id="IPR020095">
    <property type="entry name" value="PsdUridine_synth_TruA_C"/>
</dbReference>
<proteinExistence type="inferred from homology"/>
<dbReference type="InterPro" id="IPR001406">
    <property type="entry name" value="PsdUridine_synth_TruA"/>
</dbReference>
<evidence type="ECO:0000313" key="9">
    <source>
        <dbReference type="EMBL" id="MPR32996.1"/>
    </source>
</evidence>
<dbReference type="PANTHER" id="PTHR11142:SF0">
    <property type="entry name" value="TRNA PSEUDOURIDINE SYNTHASE-LIKE 1"/>
    <property type="match status" value="1"/>
</dbReference>
<dbReference type="InterPro" id="IPR020094">
    <property type="entry name" value="TruA/RsuA/RluB/E/F_N"/>
</dbReference>
<dbReference type="GO" id="GO:0003723">
    <property type="term" value="F:RNA binding"/>
    <property type="evidence" value="ECO:0007669"/>
    <property type="project" value="InterPro"/>
</dbReference>
<name>A0A7C9BAX9_9BACT</name>
<feature type="active site" description="Nucleophile" evidence="4 5">
    <location>
        <position position="51"/>
    </location>
</feature>
<dbReference type="GO" id="GO:0031119">
    <property type="term" value="P:tRNA pseudouridine synthesis"/>
    <property type="evidence" value="ECO:0007669"/>
    <property type="project" value="UniProtKB-UniRule"/>
</dbReference>
<dbReference type="InterPro" id="IPR020097">
    <property type="entry name" value="PsdUridine_synth_TruA_a/b_dom"/>
</dbReference>
<dbReference type="CDD" id="cd02570">
    <property type="entry name" value="PseudoU_synth_EcTruA"/>
    <property type="match status" value="1"/>
</dbReference>
<sequence length="255" mass="29020">MRYFIELSYKGTDFIGWQRQVKGRSVQQTLEEAMATILRQPVEIVGSSRTDAGVHAGQQFAHFDSQVPLADPEKLVYRLNSILSYDLAVRRIFPVEAEVHARFAATYRRYEYRIIRHKNPFLTNQAYLFRPDLDLEAMNAAAALLLKFDDFESFSKVHTDVKTFLCTITTAEWQWAGGTLIFRIQANRFLRGMVRALVGTLLDVGTGKQTVADFENIILAKNRKHAGAQAPAHGLFLVEVGYPSEIVRPDYLNFT</sequence>